<dbReference type="EMBL" id="JBANAX010000575">
    <property type="protein sequence ID" value="KAL1202536.1"/>
    <property type="molecule type" value="Genomic_DNA"/>
</dbReference>
<organism evidence="5 6">
    <name type="scientific">Cardamine amara subsp. amara</name>
    <dbReference type="NCBI Taxonomy" id="228776"/>
    <lineage>
        <taxon>Eukaryota</taxon>
        <taxon>Viridiplantae</taxon>
        <taxon>Streptophyta</taxon>
        <taxon>Embryophyta</taxon>
        <taxon>Tracheophyta</taxon>
        <taxon>Spermatophyta</taxon>
        <taxon>Magnoliopsida</taxon>
        <taxon>eudicotyledons</taxon>
        <taxon>Gunneridae</taxon>
        <taxon>Pentapetalae</taxon>
        <taxon>rosids</taxon>
        <taxon>malvids</taxon>
        <taxon>Brassicales</taxon>
        <taxon>Brassicaceae</taxon>
        <taxon>Cardamineae</taxon>
        <taxon>Cardamine</taxon>
    </lineage>
</organism>
<dbReference type="InterPro" id="IPR050704">
    <property type="entry name" value="Peptidase_C85-like"/>
</dbReference>
<dbReference type="InterPro" id="IPR038765">
    <property type="entry name" value="Papain-like_cys_pep_sf"/>
</dbReference>
<feature type="region of interest" description="Disordered" evidence="2">
    <location>
        <begin position="156"/>
        <end position="228"/>
    </location>
</feature>
<reference evidence="5 6" key="1">
    <citation type="submission" date="2024-04" db="EMBL/GenBank/DDBJ databases">
        <title>Genome assembly C_amara_ONT_v2.</title>
        <authorList>
            <person name="Yant L."/>
            <person name="Moore C."/>
            <person name="Slenker M."/>
        </authorList>
    </citation>
    <scope>NUCLEOTIDE SEQUENCE [LARGE SCALE GENOMIC DNA]</scope>
    <source>
        <tissue evidence="5">Leaf</tissue>
    </source>
</reference>
<evidence type="ECO:0000256" key="1">
    <source>
        <dbReference type="ARBA" id="ARBA00010407"/>
    </source>
</evidence>
<comment type="caution">
    <text evidence="5">The sequence shown here is derived from an EMBL/GenBank/DDBJ whole genome shotgun (WGS) entry which is preliminary data.</text>
</comment>
<dbReference type="SUPFAM" id="SSF54001">
    <property type="entry name" value="Cysteine proteinases"/>
    <property type="match status" value="1"/>
</dbReference>
<feature type="domain" description="OTU" evidence="3">
    <location>
        <begin position="29"/>
        <end position="155"/>
    </location>
</feature>
<dbReference type="AlphaFoldDB" id="A0ABD1B231"/>
<dbReference type="Gene3D" id="3.90.70.80">
    <property type="match status" value="1"/>
</dbReference>
<keyword evidence="6" id="KW-1185">Reference proteome</keyword>
<dbReference type="EMBL" id="JBANAX010000460">
    <property type="protein sequence ID" value="KAL1208035.1"/>
    <property type="molecule type" value="Genomic_DNA"/>
</dbReference>
<protein>
    <submittedName>
        <fullName evidence="5">OVARIAN TUMOR DOMAIN-containing deubiquitinating enzyme 10</fullName>
    </submittedName>
</protein>
<evidence type="ECO:0000313" key="6">
    <source>
        <dbReference type="Proteomes" id="UP001558713"/>
    </source>
</evidence>
<dbReference type="Pfam" id="PF02338">
    <property type="entry name" value="OTU"/>
    <property type="match status" value="1"/>
</dbReference>
<evidence type="ECO:0000313" key="5">
    <source>
        <dbReference type="EMBL" id="KAL1208035.1"/>
    </source>
</evidence>
<feature type="compositionally biased region" description="Basic and acidic residues" evidence="2">
    <location>
        <begin position="181"/>
        <end position="214"/>
    </location>
</feature>
<evidence type="ECO:0000313" key="4">
    <source>
        <dbReference type="EMBL" id="KAL1202536.1"/>
    </source>
</evidence>
<gene>
    <name evidence="5" type="ORF">V5N11_008183</name>
    <name evidence="4" type="ORF">V5N11_020454</name>
</gene>
<proteinExistence type="inferred from homology"/>
<dbReference type="Proteomes" id="UP001558713">
    <property type="component" value="Unassembled WGS sequence"/>
</dbReference>
<sequence>MPKTRIKSRCLDDLNDQERLQDRLEWEGYTEIKMKSDGNCQFRALADQLYETSDLHKRVRQEIVKQLKSRPKGYKGFVDKMEFSQYVKNMSSDSAWGDEVTLKAAADVYGVKIVLITSIKDNPTIVILPKSEKEPGRVIHLSYLAGIHYNSIHLNKGSSSSSGSDTTSMGLQRNNNKKEKKKNEKEEKEEQKNKANEENKENNKEKKNQKENKNKKGLHRQFDYSHVM</sequence>
<dbReference type="PANTHER" id="PTHR12419:SF103">
    <property type="entry name" value="OVARIAN TUMOR DOMAIN-CONTAINING DEUBIQUITINATING ENZYME 10-RELATED"/>
    <property type="match status" value="1"/>
</dbReference>
<dbReference type="PANTHER" id="PTHR12419">
    <property type="entry name" value="OTU DOMAIN CONTAINING PROTEIN"/>
    <property type="match status" value="1"/>
</dbReference>
<dbReference type="InterPro" id="IPR003323">
    <property type="entry name" value="OTU_dom"/>
</dbReference>
<dbReference type="PROSITE" id="PS50802">
    <property type="entry name" value="OTU"/>
    <property type="match status" value="1"/>
</dbReference>
<name>A0ABD1B231_CARAN</name>
<accession>A0ABD1B231</accession>
<dbReference type="CDD" id="cd22751">
    <property type="entry name" value="OTU_plant_OTU9-like"/>
    <property type="match status" value="1"/>
</dbReference>
<evidence type="ECO:0000259" key="3">
    <source>
        <dbReference type="PROSITE" id="PS50802"/>
    </source>
</evidence>
<comment type="similarity">
    <text evidence="1">Belongs to the peptidase C85 family.</text>
</comment>
<evidence type="ECO:0000256" key="2">
    <source>
        <dbReference type="SAM" id="MobiDB-lite"/>
    </source>
</evidence>
<feature type="compositionally biased region" description="Low complexity" evidence="2">
    <location>
        <begin position="157"/>
        <end position="168"/>
    </location>
</feature>